<keyword evidence="2" id="KW-0028">Amino-acid biosynthesis</keyword>
<comment type="pathway">
    <text evidence="8">Amino-acid biosynthesis; L-methionine biosynthesis via de novo pathway; L-cystathionine from O-succinyl-L-homoserine: step 1/1.</text>
</comment>
<evidence type="ECO:0000313" key="12">
    <source>
        <dbReference type="EMBL" id="KAJ3474246.1"/>
    </source>
</evidence>
<comment type="function">
    <text evidence="7">Catalyzes the formation of L-cystathionine from O-succinyl-L-homoserine (OSHS) and L-cysteine, via a gamma-replacement reaction. In the absence of thiol, catalyzes gamma-elimination to form 2-oxobutanoate, succinate and ammonia.</text>
</comment>
<accession>A0AAD5UPP6</accession>
<dbReference type="EMBL" id="JANAWD010001112">
    <property type="protein sequence ID" value="KAJ3474246.1"/>
    <property type="molecule type" value="Genomic_DNA"/>
</dbReference>
<dbReference type="GO" id="GO:0003962">
    <property type="term" value="F:cystathionine gamma-synthase activity"/>
    <property type="evidence" value="ECO:0007669"/>
    <property type="project" value="UniProtKB-EC"/>
</dbReference>
<name>A0AAD5UPP6_9APHY</name>
<dbReference type="PANTHER" id="PTHR42699:SF1">
    <property type="entry name" value="CYSTATHIONINE GAMMA-SYNTHASE-RELATED"/>
    <property type="match status" value="1"/>
</dbReference>
<dbReference type="Pfam" id="PF01053">
    <property type="entry name" value="Cys_Met_Meta_PP"/>
    <property type="match status" value="1"/>
</dbReference>
<gene>
    <name evidence="12" type="ORF">NLI96_g12567</name>
</gene>
<proteinExistence type="predicted"/>
<protein>
    <recommendedName>
        <fullName evidence="9">cystathionine gamma-synthase</fullName>
        <ecNumber evidence="9">2.5.1.48</ecNumber>
    </recommendedName>
    <alternativeName>
        <fullName evidence="10">O-succinylhomoserine (thiol)-lyase</fullName>
    </alternativeName>
</protein>
<comment type="caution">
    <text evidence="12">The sequence shown here is derived from an EMBL/GenBank/DDBJ whole genome shotgun (WGS) entry which is preliminary data.</text>
</comment>
<keyword evidence="3" id="KW-0808">Transferase</keyword>
<dbReference type="InterPro" id="IPR015421">
    <property type="entry name" value="PyrdxlP-dep_Trfase_major"/>
</dbReference>
<dbReference type="GO" id="GO:0019346">
    <property type="term" value="P:transsulfuration"/>
    <property type="evidence" value="ECO:0007669"/>
    <property type="project" value="InterPro"/>
</dbReference>
<evidence type="ECO:0000256" key="1">
    <source>
        <dbReference type="ARBA" id="ARBA00001933"/>
    </source>
</evidence>
<comment type="cofactor">
    <cofactor evidence="1">
        <name>pyridoxal 5'-phosphate</name>
        <dbReference type="ChEBI" id="CHEBI:597326"/>
    </cofactor>
</comment>
<evidence type="ECO:0000256" key="6">
    <source>
        <dbReference type="ARBA" id="ARBA00051441"/>
    </source>
</evidence>
<dbReference type="GO" id="GO:0009086">
    <property type="term" value="P:methionine biosynthetic process"/>
    <property type="evidence" value="ECO:0007669"/>
    <property type="project" value="UniProtKB-KW"/>
</dbReference>
<evidence type="ECO:0000256" key="7">
    <source>
        <dbReference type="ARBA" id="ARBA00058439"/>
    </source>
</evidence>
<dbReference type="Proteomes" id="UP001212997">
    <property type="component" value="Unassembled WGS sequence"/>
</dbReference>
<reference evidence="12" key="1">
    <citation type="submission" date="2022-07" db="EMBL/GenBank/DDBJ databases">
        <title>Genome Sequence of Physisporinus lineatus.</title>
        <authorList>
            <person name="Buettner E."/>
        </authorList>
    </citation>
    <scope>NUCLEOTIDE SEQUENCE</scope>
    <source>
        <strain evidence="12">VT162</strain>
    </source>
</reference>
<keyword evidence="5" id="KW-0486">Methionine biosynthesis</keyword>
<dbReference type="InterPro" id="IPR000277">
    <property type="entry name" value="Cys/Met-Metab_PyrdxlP-dep_enz"/>
</dbReference>
<organism evidence="12 13">
    <name type="scientific">Meripilus lineatus</name>
    <dbReference type="NCBI Taxonomy" id="2056292"/>
    <lineage>
        <taxon>Eukaryota</taxon>
        <taxon>Fungi</taxon>
        <taxon>Dikarya</taxon>
        <taxon>Basidiomycota</taxon>
        <taxon>Agaricomycotina</taxon>
        <taxon>Agaricomycetes</taxon>
        <taxon>Polyporales</taxon>
        <taxon>Meripilaceae</taxon>
        <taxon>Meripilus</taxon>
    </lineage>
</organism>
<evidence type="ECO:0000256" key="11">
    <source>
        <dbReference type="SAM" id="MobiDB-lite"/>
    </source>
</evidence>
<evidence type="ECO:0000256" key="5">
    <source>
        <dbReference type="ARBA" id="ARBA00023167"/>
    </source>
</evidence>
<keyword evidence="13" id="KW-1185">Reference proteome</keyword>
<evidence type="ECO:0000256" key="8">
    <source>
        <dbReference type="ARBA" id="ARBA00060510"/>
    </source>
</evidence>
<dbReference type="InterPro" id="IPR051750">
    <property type="entry name" value="Trans-sulfuration_enzymes"/>
</dbReference>
<dbReference type="Gene3D" id="3.40.640.10">
    <property type="entry name" value="Type I PLP-dependent aspartate aminotransferase-like (Major domain)"/>
    <property type="match status" value="1"/>
</dbReference>
<dbReference type="AlphaFoldDB" id="A0AAD5UPP6"/>
<sequence length="627" mass="69471">MPAVISTLGTSVPPFTPHAISVSLPTWEDTIGYEEGEKRVVDAMVSGYPRFFIALNIQKLSKFMEQKFAINGERCLLFPTRKIATSCRSFMIERSQLDSNPPVPVRLVQFVICPEDNGMEGDCIELHIVLFPSTAFSLAKQFWQHTGLGISSRLAEKCLIMLPNESKATGPVSPRQPTKPTNRHYSAKPLKSPIASTYPVPPLPNITNNADGLDGDHSAYLEERYGRNLPIESAAAGKRAMRRRIAGVLVRDGPSDWSGAGKRDAELGPSTRGIKEVTEDDVYLYPTGMSAIWNAHQLALESRVPAKSVCFGFPYTDTLKILEKWGPGCHFYGHGLDSDIDELEKHLRAESAKDPSKPPILALFTEIPSNPLLRCADLPRLRALADEYNFLIVIDETIGNFVNVEVLPYADIVVSSLSKVFSGDSNVMGGSLVLNPKGQHYTTLKAHMSYSFEDSYYAEDAIYMERNSRDFRRRINIIDHNTEAVCEYLYSRSLSPLSTSPPASESCPFVIKEVFYPKFTTPEHYVRCRVSDNAGFGGLFSLTFVSPTIAREFFNALPCHKGPSLGTNFTLACPYTILAHYAEMKWVAQFGVEEGLVRVSVGLESTQVLLDGFKKALEVAERAAQDA</sequence>
<evidence type="ECO:0000256" key="10">
    <source>
        <dbReference type="ARBA" id="ARBA00083849"/>
    </source>
</evidence>
<dbReference type="GO" id="GO:0030170">
    <property type="term" value="F:pyridoxal phosphate binding"/>
    <property type="evidence" value="ECO:0007669"/>
    <property type="project" value="InterPro"/>
</dbReference>
<dbReference type="Gene3D" id="3.90.1150.10">
    <property type="entry name" value="Aspartate Aminotransferase, domain 1"/>
    <property type="match status" value="1"/>
</dbReference>
<keyword evidence="4" id="KW-0663">Pyridoxal phosphate</keyword>
<feature type="region of interest" description="Disordered" evidence="11">
    <location>
        <begin position="166"/>
        <end position="191"/>
    </location>
</feature>
<comment type="catalytic activity">
    <reaction evidence="6">
        <text>O-succinyl-L-homoserine + L-cysteine = L,L-cystathionine + succinate + H(+)</text>
        <dbReference type="Rhea" id="RHEA:20397"/>
        <dbReference type="ChEBI" id="CHEBI:15378"/>
        <dbReference type="ChEBI" id="CHEBI:30031"/>
        <dbReference type="ChEBI" id="CHEBI:35235"/>
        <dbReference type="ChEBI" id="CHEBI:57661"/>
        <dbReference type="ChEBI" id="CHEBI:58161"/>
        <dbReference type="EC" id="2.5.1.48"/>
    </reaction>
</comment>
<dbReference type="FunFam" id="3.40.640.10:FF:000111">
    <property type="entry name" value="Cystathionine gamma-synthase"/>
    <property type="match status" value="1"/>
</dbReference>
<evidence type="ECO:0000256" key="3">
    <source>
        <dbReference type="ARBA" id="ARBA00022679"/>
    </source>
</evidence>
<evidence type="ECO:0000256" key="4">
    <source>
        <dbReference type="ARBA" id="ARBA00022898"/>
    </source>
</evidence>
<dbReference type="EC" id="2.5.1.48" evidence="9"/>
<evidence type="ECO:0000256" key="2">
    <source>
        <dbReference type="ARBA" id="ARBA00022605"/>
    </source>
</evidence>
<dbReference type="InterPro" id="IPR015424">
    <property type="entry name" value="PyrdxlP-dep_Trfase"/>
</dbReference>
<dbReference type="InterPro" id="IPR015422">
    <property type="entry name" value="PyrdxlP-dep_Trfase_small"/>
</dbReference>
<dbReference type="SUPFAM" id="SSF53383">
    <property type="entry name" value="PLP-dependent transferases"/>
    <property type="match status" value="1"/>
</dbReference>
<evidence type="ECO:0000313" key="13">
    <source>
        <dbReference type="Proteomes" id="UP001212997"/>
    </source>
</evidence>
<dbReference type="FunFam" id="3.90.1150.10:FF:000063">
    <property type="entry name" value="Probable cystathionine gamma-synthase"/>
    <property type="match status" value="1"/>
</dbReference>
<dbReference type="PANTHER" id="PTHR42699">
    <property type="match status" value="1"/>
</dbReference>
<evidence type="ECO:0000256" key="9">
    <source>
        <dbReference type="ARBA" id="ARBA00066530"/>
    </source>
</evidence>